<evidence type="ECO:0000256" key="6">
    <source>
        <dbReference type="ARBA" id="ARBA00022475"/>
    </source>
</evidence>
<dbReference type="Proteomes" id="UP000298484">
    <property type="component" value="Unassembled WGS sequence"/>
</dbReference>
<protein>
    <recommendedName>
        <fullName evidence="4">Putative hemin transport system permease protein HrtB</fullName>
    </recommendedName>
</protein>
<dbReference type="Pfam" id="PF02687">
    <property type="entry name" value="FtsX"/>
    <property type="match status" value="1"/>
</dbReference>
<evidence type="ECO:0000256" key="2">
    <source>
        <dbReference type="ARBA" id="ARBA00008697"/>
    </source>
</evidence>
<reference evidence="13 14" key="1">
    <citation type="submission" date="2019-03" db="EMBL/GenBank/DDBJ databases">
        <title>Genome sequence of Lentibacillus salicampi ATCC BAA-719.</title>
        <authorList>
            <person name="Maclea K.S."/>
            <person name="Simoes Junior M."/>
        </authorList>
    </citation>
    <scope>NUCLEOTIDE SEQUENCE [LARGE SCALE GENOMIC DNA]</scope>
    <source>
        <strain evidence="13 14">ATCC BAA-719</strain>
    </source>
</reference>
<evidence type="ECO:0000259" key="12">
    <source>
        <dbReference type="Pfam" id="PF02687"/>
    </source>
</evidence>
<comment type="subcellular location">
    <subcellularLocation>
        <location evidence="1">Cell membrane</location>
        <topology evidence="1">Multi-pass membrane protein</topology>
    </subcellularLocation>
</comment>
<feature type="transmembrane region" description="Helical" evidence="11">
    <location>
        <begin position="229"/>
        <end position="251"/>
    </location>
</feature>
<evidence type="ECO:0000256" key="1">
    <source>
        <dbReference type="ARBA" id="ARBA00004651"/>
    </source>
</evidence>
<keyword evidence="8 11" id="KW-1133">Transmembrane helix</keyword>
<evidence type="ECO:0000256" key="7">
    <source>
        <dbReference type="ARBA" id="ARBA00022692"/>
    </source>
</evidence>
<dbReference type="PANTHER" id="PTHR43738">
    <property type="entry name" value="ABC TRANSPORTER, MEMBRANE PROTEIN"/>
    <property type="match status" value="1"/>
</dbReference>
<dbReference type="AlphaFoldDB" id="A0A4Y9AAM3"/>
<evidence type="ECO:0000256" key="5">
    <source>
        <dbReference type="ARBA" id="ARBA00022448"/>
    </source>
</evidence>
<evidence type="ECO:0000313" key="13">
    <source>
        <dbReference type="EMBL" id="TFJ92382.1"/>
    </source>
</evidence>
<dbReference type="RefSeq" id="WP_135110532.1">
    <property type="nucleotide sequence ID" value="NZ_SRHY01000023.1"/>
</dbReference>
<comment type="similarity">
    <text evidence="2">Belongs to the ABC-4 integral membrane protein family. HrtB subfamily.</text>
</comment>
<dbReference type="EMBL" id="SRHY01000023">
    <property type="protein sequence ID" value="TFJ92382.1"/>
    <property type="molecule type" value="Genomic_DNA"/>
</dbReference>
<feature type="transmembrane region" description="Helical" evidence="11">
    <location>
        <begin position="272"/>
        <end position="298"/>
    </location>
</feature>
<evidence type="ECO:0000256" key="8">
    <source>
        <dbReference type="ARBA" id="ARBA00022989"/>
    </source>
</evidence>
<comment type="function">
    <text evidence="10">Part of the ABC transporter complex hrt involved in hemin import. Responsible for the translocation of the substrate across the membrane.</text>
</comment>
<dbReference type="PANTHER" id="PTHR43738:SF1">
    <property type="entry name" value="HEMIN TRANSPORT SYSTEM PERMEASE PROTEIN HRTB-RELATED"/>
    <property type="match status" value="1"/>
</dbReference>
<dbReference type="InterPro" id="IPR003838">
    <property type="entry name" value="ABC3_permease_C"/>
</dbReference>
<keyword evidence="6" id="KW-1003">Cell membrane</keyword>
<evidence type="ECO:0000256" key="10">
    <source>
        <dbReference type="ARBA" id="ARBA00024973"/>
    </source>
</evidence>
<comment type="caution">
    <text evidence="13">The sequence shown here is derived from an EMBL/GenBank/DDBJ whole genome shotgun (WGS) entry which is preliminary data.</text>
</comment>
<feature type="transmembrane region" description="Helical" evidence="11">
    <location>
        <begin position="318"/>
        <end position="338"/>
    </location>
</feature>
<comment type="subunit">
    <text evidence="3">The complex is composed of two ATP-binding proteins (HrtA), two transmembrane proteins (HrtB) and a solute-binding protein.</text>
</comment>
<keyword evidence="5" id="KW-0813">Transport</keyword>
<organism evidence="13 14">
    <name type="scientific">Lentibacillus salicampi</name>
    <dbReference type="NCBI Taxonomy" id="175306"/>
    <lineage>
        <taxon>Bacteria</taxon>
        <taxon>Bacillati</taxon>
        <taxon>Bacillota</taxon>
        <taxon>Bacilli</taxon>
        <taxon>Bacillales</taxon>
        <taxon>Bacillaceae</taxon>
        <taxon>Lentibacillus</taxon>
    </lineage>
</organism>
<evidence type="ECO:0000256" key="3">
    <source>
        <dbReference type="ARBA" id="ARBA00011131"/>
    </source>
</evidence>
<evidence type="ECO:0000313" key="14">
    <source>
        <dbReference type="Proteomes" id="UP000298484"/>
    </source>
</evidence>
<feature type="transmembrane region" description="Helical" evidence="11">
    <location>
        <begin position="15"/>
        <end position="36"/>
    </location>
</feature>
<gene>
    <name evidence="13" type="ORF">E4U82_12580</name>
</gene>
<accession>A0A4Y9AAM3</accession>
<name>A0A4Y9AAM3_9BACI</name>
<keyword evidence="14" id="KW-1185">Reference proteome</keyword>
<dbReference type="OrthoDB" id="384327at2"/>
<evidence type="ECO:0000256" key="9">
    <source>
        <dbReference type="ARBA" id="ARBA00023136"/>
    </source>
</evidence>
<proteinExistence type="inferred from homology"/>
<keyword evidence="9 11" id="KW-0472">Membrane</keyword>
<keyword evidence="7 11" id="KW-0812">Transmembrane</keyword>
<dbReference type="GO" id="GO:0005886">
    <property type="term" value="C:plasma membrane"/>
    <property type="evidence" value="ECO:0007669"/>
    <property type="project" value="UniProtKB-SubCell"/>
</dbReference>
<evidence type="ECO:0000256" key="4">
    <source>
        <dbReference type="ARBA" id="ARBA00016962"/>
    </source>
</evidence>
<dbReference type="InterPro" id="IPR051125">
    <property type="entry name" value="ABC-4/HrtB_transporter"/>
</dbReference>
<feature type="domain" description="ABC3 transporter permease C-terminal" evidence="12">
    <location>
        <begin position="231"/>
        <end position="342"/>
    </location>
</feature>
<sequence>MFLAIRELLHAKFRYILIGFIMVLITVLILMISGLAKGLSADNASSIQNLNADNLVIESGVEQELTKSFLPESAVRETAQAESVNEAVPLVIRMSSASVTGSEQQHDVAIFGTDLQGMLTPDVIEGTKPVDSNEVIADVSLQKEGIAIGDTIAFRGHDGEYTVTGFAENQRYSHTPVIYMSMAGEKINAVAIQTAEGERNGGLEPTYDILSKKEVLQGIPSYSQEQASLNMMIIFLFVIAAFVLAIFFYVITMQKKAQFGVLRALGSQTSYIINNLLFQVVIISIVCIAIAIGMTYGIKMLLPDDMPFVMTAGNTVQTSVLLLAVSLIGSLISLFQVVKVDPVEAIEGGA</sequence>
<evidence type="ECO:0000256" key="11">
    <source>
        <dbReference type="SAM" id="Phobius"/>
    </source>
</evidence>